<dbReference type="KEGG" id="ssei:FJR45_06170"/>
<dbReference type="Proteomes" id="UP000593719">
    <property type="component" value="Chromosome"/>
</dbReference>
<dbReference type="InterPro" id="IPR009050">
    <property type="entry name" value="Globin-like_sf"/>
</dbReference>
<dbReference type="Gene3D" id="1.10.490.10">
    <property type="entry name" value="Globins"/>
    <property type="match status" value="1"/>
</dbReference>
<proteinExistence type="predicted"/>
<dbReference type="AlphaFoldDB" id="A0A7M1B1C2"/>
<gene>
    <name evidence="1" type="ORF">FJR45_06170</name>
</gene>
<evidence type="ECO:0000313" key="2">
    <source>
        <dbReference type="Proteomes" id="UP000593719"/>
    </source>
</evidence>
<sequence length="131" mass="15429">MLYDTVDRAKVEEMVHRFYADVLKDDILSPYFTKALGSDLKSGKWHEHLNTLIGFWLLMMNAEIGYKGDPFPPHAFLGQMYRETFERWLILFKNVVEGMFVPEIAQKFYKKADILAEQFIENLGIDEEEED</sequence>
<organism evidence="1 2">
    <name type="scientific">Sulfurimonas sediminis</name>
    <dbReference type="NCBI Taxonomy" id="2590020"/>
    <lineage>
        <taxon>Bacteria</taxon>
        <taxon>Pseudomonadati</taxon>
        <taxon>Campylobacterota</taxon>
        <taxon>Epsilonproteobacteria</taxon>
        <taxon>Campylobacterales</taxon>
        <taxon>Sulfurimonadaceae</taxon>
        <taxon>Sulfurimonas</taxon>
    </lineage>
</organism>
<accession>A0A7M1B1C2</accession>
<dbReference type="EMBL" id="CP041235">
    <property type="protein sequence ID" value="QOP43559.1"/>
    <property type="molecule type" value="Genomic_DNA"/>
</dbReference>
<dbReference type="SUPFAM" id="SSF46458">
    <property type="entry name" value="Globin-like"/>
    <property type="match status" value="1"/>
</dbReference>
<keyword evidence="2" id="KW-1185">Reference proteome</keyword>
<name>A0A7M1B1C2_9BACT</name>
<dbReference type="GO" id="GO:0019825">
    <property type="term" value="F:oxygen binding"/>
    <property type="evidence" value="ECO:0007669"/>
    <property type="project" value="InterPro"/>
</dbReference>
<dbReference type="GO" id="GO:0020037">
    <property type="term" value="F:heme binding"/>
    <property type="evidence" value="ECO:0007669"/>
    <property type="project" value="InterPro"/>
</dbReference>
<reference evidence="1 2" key="1">
    <citation type="submission" date="2019-06" db="EMBL/GenBank/DDBJ databases">
        <title>Sulfurimonas gotlandica sp. nov., a chemoautotrophic and psychrotolerant epsilonproteobacterium isolated from a pelagic redoxcline, and an emended description of the genus Sulfurimonas.</title>
        <authorList>
            <person name="Wang S."/>
            <person name="Jiang L."/>
            <person name="Shao Z."/>
        </authorList>
    </citation>
    <scope>NUCLEOTIDE SEQUENCE [LARGE SCALE GENOMIC DNA]</scope>
    <source>
        <strain evidence="1 2">S2-6</strain>
    </source>
</reference>
<evidence type="ECO:0000313" key="1">
    <source>
        <dbReference type="EMBL" id="QOP43559.1"/>
    </source>
</evidence>
<dbReference type="CDD" id="cd08916">
    <property type="entry name" value="TrHb3_P"/>
    <property type="match status" value="1"/>
</dbReference>
<dbReference type="InterPro" id="IPR012292">
    <property type="entry name" value="Globin/Proto"/>
</dbReference>
<protein>
    <submittedName>
        <fullName evidence="1">Group III truncated hemoglobin</fullName>
    </submittedName>
</protein>
<dbReference type="RefSeq" id="WP_193151839.1">
    <property type="nucleotide sequence ID" value="NZ_CP041235.1"/>
</dbReference>